<dbReference type="RefSeq" id="WP_127197490.1">
    <property type="nucleotide sequence ID" value="NZ_RZNX01000001.1"/>
</dbReference>
<protein>
    <submittedName>
        <fullName evidence="5">Transketolase</fullName>
    </submittedName>
</protein>
<dbReference type="Proteomes" id="UP000272464">
    <property type="component" value="Unassembled WGS sequence"/>
</dbReference>
<evidence type="ECO:0000313" key="5">
    <source>
        <dbReference type="EMBL" id="RUT35792.1"/>
    </source>
</evidence>
<dbReference type="InterPro" id="IPR029061">
    <property type="entry name" value="THDP-binding"/>
</dbReference>
<keyword evidence="6" id="KW-1185">Reference proteome</keyword>
<evidence type="ECO:0000256" key="2">
    <source>
        <dbReference type="ARBA" id="ARBA00007131"/>
    </source>
</evidence>
<sequence>MEQSISVFREQEFAIPLPTDLADLAREARKLIIDMAATPTGCHIGGSLSAIDLLVTALAKYGHDEHSTVILSKGHAAAALYAALYVHGKLPSNPAESYGRQGSLYTGHPNHKLPGIPFATGSLGHGVAYAAGWALAQQLQGTRGLGIVIGGDGELQEGLIWETAQIVQARSLSNFIYIVDCNGGQNDGYVEDISPIRNLRERFEAFGFAVREIDGHRHDAIFNALTPDSEKPLAVLALTVKGKGVAALEGNPDAHYAKIPANLAKRWKVTLS</sequence>
<keyword evidence="3" id="KW-0786">Thiamine pyrophosphate</keyword>
<dbReference type="InterPro" id="IPR005474">
    <property type="entry name" value="Transketolase_N"/>
</dbReference>
<proteinExistence type="inferred from homology"/>
<gene>
    <name evidence="5" type="ORF">EJP77_01885</name>
</gene>
<dbReference type="AlphaFoldDB" id="A0A3S1D2X8"/>
<evidence type="ECO:0000256" key="1">
    <source>
        <dbReference type="ARBA" id="ARBA00001964"/>
    </source>
</evidence>
<dbReference type="Pfam" id="PF00456">
    <property type="entry name" value="Transketolase_N"/>
    <property type="match status" value="1"/>
</dbReference>
<comment type="similarity">
    <text evidence="2">Belongs to the transketolase family.</text>
</comment>
<organism evidence="5 6">
    <name type="scientific">Paenibacillus zeisoli</name>
    <dbReference type="NCBI Taxonomy" id="2496267"/>
    <lineage>
        <taxon>Bacteria</taxon>
        <taxon>Bacillati</taxon>
        <taxon>Bacillota</taxon>
        <taxon>Bacilli</taxon>
        <taxon>Bacillales</taxon>
        <taxon>Paenibacillaceae</taxon>
        <taxon>Paenibacillus</taxon>
    </lineage>
</organism>
<dbReference type="Gene3D" id="3.40.50.970">
    <property type="match status" value="1"/>
</dbReference>
<evidence type="ECO:0000256" key="3">
    <source>
        <dbReference type="ARBA" id="ARBA00023052"/>
    </source>
</evidence>
<evidence type="ECO:0000313" key="6">
    <source>
        <dbReference type="Proteomes" id="UP000272464"/>
    </source>
</evidence>
<dbReference type="PANTHER" id="PTHR47514">
    <property type="entry name" value="TRANSKETOLASE N-TERMINAL SECTION-RELATED"/>
    <property type="match status" value="1"/>
</dbReference>
<dbReference type="PANTHER" id="PTHR47514:SF1">
    <property type="entry name" value="TRANSKETOLASE N-TERMINAL SECTION-RELATED"/>
    <property type="match status" value="1"/>
</dbReference>
<comment type="cofactor">
    <cofactor evidence="1">
        <name>thiamine diphosphate</name>
        <dbReference type="ChEBI" id="CHEBI:58937"/>
    </cofactor>
</comment>
<dbReference type="OrthoDB" id="8732661at2"/>
<dbReference type="EMBL" id="RZNX01000001">
    <property type="protein sequence ID" value="RUT35792.1"/>
    <property type="molecule type" value="Genomic_DNA"/>
</dbReference>
<reference evidence="5 6" key="1">
    <citation type="submission" date="2018-12" db="EMBL/GenBank/DDBJ databases">
        <authorList>
            <person name="Sun L."/>
            <person name="Chen Z."/>
        </authorList>
    </citation>
    <scope>NUCLEOTIDE SEQUENCE [LARGE SCALE GENOMIC DNA]</scope>
    <source>
        <strain evidence="5 6">3-5-3</strain>
    </source>
</reference>
<comment type="caution">
    <text evidence="5">The sequence shown here is derived from an EMBL/GenBank/DDBJ whole genome shotgun (WGS) entry which is preliminary data.</text>
</comment>
<dbReference type="SUPFAM" id="SSF52518">
    <property type="entry name" value="Thiamin diphosphate-binding fold (THDP-binding)"/>
    <property type="match status" value="1"/>
</dbReference>
<accession>A0A3S1D2X8</accession>
<evidence type="ECO:0000259" key="4">
    <source>
        <dbReference type="Pfam" id="PF00456"/>
    </source>
</evidence>
<feature type="domain" description="Transketolase N-terminal" evidence="4">
    <location>
        <begin position="66"/>
        <end position="262"/>
    </location>
</feature>
<name>A0A3S1D2X8_9BACL</name>